<proteinExistence type="predicted"/>
<feature type="transmembrane region" description="Helical" evidence="1">
    <location>
        <begin position="140"/>
        <end position="161"/>
    </location>
</feature>
<dbReference type="InterPro" id="IPR043128">
    <property type="entry name" value="Rev_trsase/Diguanyl_cyclase"/>
</dbReference>
<evidence type="ECO:0000259" key="2">
    <source>
        <dbReference type="PROSITE" id="PS50887"/>
    </source>
</evidence>
<dbReference type="RefSeq" id="WP_157079756.1">
    <property type="nucleotide sequence ID" value="NZ_CBCRUZ010000009.1"/>
</dbReference>
<accession>A0ABX8SAP7</accession>
<dbReference type="PANTHER" id="PTHR45138:SF9">
    <property type="entry name" value="DIGUANYLATE CYCLASE DGCM-RELATED"/>
    <property type="match status" value="1"/>
</dbReference>
<dbReference type="PROSITE" id="PS50887">
    <property type="entry name" value="GGDEF"/>
    <property type="match status" value="1"/>
</dbReference>
<keyword evidence="4" id="KW-1185">Reference proteome</keyword>
<feature type="transmembrane region" description="Helical" evidence="1">
    <location>
        <begin position="173"/>
        <end position="190"/>
    </location>
</feature>
<dbReference type="Pfam" id="PF00990">
    <property type="entry name" value="GGDEF"/>
    <property type="match status" value="1"/>
</dbReference>
<feature type="transmembrane region" description="Helical" evidence="1">
    <location>
        <begin position="112"/>
        <end position="133"/>
    </location>
</feature>
<name>A0ABX8SAP7_9ACTN</name>
<dbReference type="NCBIfam" id="TIGR00254">
    <property type="entry name" value="GGDEF"/>
    <property type="match status" value="1"/>
</dbReference>
<keyword evidence="1" id="KW-0812">Transmembrane</keyword>
<organism evidence="3 4">
    <name type="scientific">Skermania pinensis</name>
    <dbReference type="NCBI Taxonomy" id="39122"/>
    <lineage>
        <taxon>Bacteria</taxon>
        <taxon>Bacillati</taxon>
        <taxon>Actinomycetota</taxon>
        <taxon>Actinomycetes</taxon>
        <taxon>Mycobacteriales</taxon>
        <taxon>Gordoniaceae</taxon>
        <taxon>Skermania</taxon>
    </lineage>
</organism>
<keyword evidence="1" id="KW-1133">Transmembrane helix</keyword>
<dbReference type="Gene3D" id="3.30.70.270">
    <property type="match status" value="1"/>
</dbReference>
<evidence type="ECO:0000313" key="3">
    <source>
        <dbReference type="EMBL" id="QXQ14924.1"/>
    </source>
</evidence>
<sequence length="437" mass="47277">MIFGMVHYRPKARVGWMFSIAALLLCLAGYLARGQTQLFELQDSPVPDILTASAYAALFGSLIGFVRPHRCGWTADHFLDIALVAVCGLLASWTMLSWPVLANAAQVGPNEVVMAVYPMLDTVLVAVLMHWMLTREPQGIALTMVETGVGMVILCDLAVSLDTAGLTRLGDRYALVPFFIGLGLFGVAALHPTMVKIGAHVDYLERSRHRAIVIGVVLIVAAAVPPVRLSADGFDRWVIAGLLALLLLTLLARSERSRQREIRAQHLADHDALTGLPNRSALLRSLSAQPATVSVLFIDLDDFKAVNDRYGHEAGDDLLVEVGARLRASLRRSDTLGRYGGDEFVVVAPVDRADALVLADRMRAQLAAPFVLRDGSRLAVSASIGIATSAAGLTRDNLVRYADRAMYAVKASRRAGVAAYDLERYPDRSGPTWVSIG</sequence>
<feature type="transmembrane region" description="Helical" evidence="1">
    <location>
        <begin position="211"/>
        <end position="231"/>
    </location>
</feature>
<dbReference type="InterPro" id="IPR050469">
    <property type="entry name" value="Diguanylate_Cyclase"/>
</dbReference>
<dbReference type="InterPro" id="IPR029787">
    <property type="entry name" value="Nucleotide_cyclase"/>
</dbReference>
<dbReference type="Proteomes" id="UP000887023">
    <property type="component" value="Chromosome"/>
</dbReference>
<keyword evidence="1" id="KW-0472">Membrane</keyword>
<feature type="transmembrane region" description="Helical" evidence="1">
    <location>
        <begin position="78"/>
        <end position="100"/>
    </location>
</feature>
<reference evidence="3" key="1">
    <citation type="submission" date="2021-07" db="EMBL/GenBank/DDBJ databases">
        <title>Candidatus Kaistella beijingensis sp. nov. isolated from a municipal wastewater treatment plant is involved in sludge foaming.</title>
        <authorList>
            <person name="Song Y."/>
            <person name="Liu S.-J."/>
        </authorList>
    </citation>
    <scope>NUCLEOTIDE SEQUENCE</scope>
    <source>
        <strain evidence="3">DSM 43998</strain>
    </source>
</reference>
<feature type="domain" description="GGDEF" evidence="2">
    <location>
        <begin position="291"/>
        <end position="422"/>
    </location>
</feature>
<dbReference type="InterPro" id="IPR000160">
    <property type="entry name" value="GGDEF_dom"/>
</dbReference>
<dbReference type="EC" id="2.7.7.65" evidence="3"/>
<dbReference type="SUPFAM" id="SSF55073">
    <property type="entry name" value="Nucleotide cyclase"/>
    <property type="match status" value="1"/>
</dbReference>
<feature type="transmembrane region" description="Helical" evidence="1">
    <location>
        <begin position="237"/>
        <end position="253"/>
    </location>
</feature>
<feature type="transmembrane region" description="Helical" evidence="1">
    <location>
        <begin position="50"/>
        <end position="66"/>
    </location>
</feature>
<evidence type="ECO:0000313" key="4">
    <source>
        <dbReference type="Proteomes" id="UP000887023"/>
    </source>
</evidence>
<protein>
    <submittedName>
        <fullName evidence="3">Diguanylate cyclase</fullName>
        <ecNumber evidence="3">2.7.7.65</ecNumber>
    </submittedName>
</protein>
<gene>
    <name evidence="3" type="ORF">KV203_05995</name>
</gene>
<dbReference type="SMART" id="SM00267">
    <property type="entry name" value="GGDEF"/>
    <property type="match status" value="1"/>
</dbReference>
<dbReference type="PANTHER" id="PTHR45138">
    <property type="entry name" value="REGULATORY COMPONENTS OF SENSORY TRANSDUCTION SYSTEM"/>
    <property type="match status" value="1"/>
</dbReference>
<evidence type="ECO:0000256" key="1">
    <source>
        <dbReference type="SAM" id="Phobius"/>
    </source>
</evidence>
<dbReference type="GO" id="GO:0052621">
    <property type="term" value="F:diguanylate cyclase activity"/>
    <property type="evidence" value="ECO:0007669"/>
    <property type="project" value="UniProtKB-EC"/>
</dbReference>
<dbReference type="CDD" id="cd01949">
    <property type="entry name" value="GGDEF"/>
    <property type="match status" value="1"/>
</dbReference>
<dbReference type="EMBL" id="CP079105">
    <property type="protein sequence ID" value="QXQ14924.1"/>
    <property type="molecule type" value="Genomic_DNA"/>
</dbReference>
<keyword evidence="3" id="KW-0548">Nucleotidyltransferase</keyword>
<keyword evidence="3" id="KW-0808">Transferase</keyword>